<dbReference type="RefSeq" id="WP_270037880.1">
    <property type="nucleotide sequence ID" value="NZ_JAPDOD010000002.1"/>
</dbReference>
<evidence type="ECO:0000313" key="2">
    <source>
        <dbReference type="Proteomes" id="UP001149140"/>
    </source>
</evidence>
<organism evidence="1 2">
    <name type="scientific">Solirubrobacter ginsenosidimutans</name>
    <dbReference type="NCBI Taxonomy" id="490573"/>
    <lineage>
        <taxon>Bacteria</taxon>
        <taxon>Bacillati</taxon>
        <taxon>Actinomycetota</taxon>
        <taxon>Thermoleophilia</taxon>
        <taxon>Solirubrobacterales</taxon>
        <taxon>Solirubrobacteraceae</taxon>
        <taxon>Solirubrobacter</taxon>
    </lineage>
</organism>
<reference evidence="1" key="1">
    <citation type="submission" date="2022-10" db="EMBL/GenBank/DDBJ databases">
        <title>The WGS of Solirubrobacter ginsenosidimutans DSM 21036.</title>
        <authorList>
            <person name="Jiang Z."/>
        </authorList>
    </citation>
    <scope>NUCLEOTIDE SEQUENCE</scope>
    <source>
        <strain evidence="1">DSM 21036</strain>
    </source>
</reference>
<dbReference type="AlphaFoldDB" id="A0A9X3MN22"/>
<sequence>MSYRLTVRRGPAIEKDKRETLGEAIDLLEAYAETATRREAVDFVSRRYEPGDLVALRIELKGDGVRAGLDIHGDGSAVAWTGRIGRTIIEPEHGESPLAALRRTLTA</sequence>
<dbReference type="EMBL" id="JAPDOD010000002">
    <property type="protein sequence ID" value="MDA0159207.1"/>
    <property type="molecule type" value="Genomic_DNA"/>
</dbReference>
<proteinExistence type="predicted"/>
<comment type="caution">
    <text evidence="1">The sequence shown here is derived from an EMBL/GenBank/DDBJ whole genome shotgun (WGS) entry which is preliminary data.</text>
</comment>
<gene>
    <name evidence="1" type="ORF">OM076_02930</name>
</gene>
<dbReference type="Proteomes" id="UP001149140">
    <property type="component" value="Unassembled WGS sequence"/>
</dbReference>
<accession>A0A9X3MN22</accession>
<protein>
    <submittedName>
        <fullName evidence="1">Uncharacterized protein</fullName>
    </submittedName>
</protein>
<name>A0A9X3MN22_9ACTN</name>
<evidence type="ECO:0000313" key="1">
    <source>
        <dbReference type="EMBL" id="MDA0159207.1"/>
    </source>
</evidence>
<keyword evidence="2" id="KW-1185">Reference proteome</keyword>